<comment type="caution">
    <text evidence="1">The sequence shown here is derived from an EMBL/GenBank/DDBJ whole genome shotgun (WGS) entry which is preliminary data.</text>
</comment>
<evidence type="ECO:0000313" key="2">
    <source>
        <dbReference type="Proteomes" id="UP000823388"/>
    </source>
</evidence>
<dbReference type="EMBL" id="CM029038">
    <property type="protein sequence ID" value="KAG2654082.1"/>
    <property type="molecule type" value="Genomic_DNA"/>
</dbReference>
<organism evidence="1 2">
    <name type="scientific">Panicum virgatum</name>
    <name type="common">Blackwell switchgrass</name>
    <dbReference type="NCBI Taxonomy" id="38727"/>
    <lineage>
        <taxon>Eukaryota</taxon>
        <taxon>Viridiplantae</taxon>
        <taxon>Streptophyta</taxon>
        <taxon>Embryophyta</taxon>
        <taxon>Tracheophyta</taxon>
        <taxon>Spermatophyta</taxon>
        <taxon>Magnoliopsida</taxon>
        <taxon>Liliopsida</taxon>
        <taxon>Poales</taxon>
        <taxon>Poaceae</taxon>
        <taxon>PACMAD clade</taxon>
        <taxon>Panicoideae</taxon>
        <taxon>Panicodae</taxon>
        <taxon>Paniceae</taxon>
        <taxon>Panicinae</taxon>
        <taxon>Panicum</taxon>
        <taxon>Panicum sect. Hiantes</taxon>
    </lineage>
</organism>
<dbReference type="AlphaFoldDB" id="A0A8T0WXV5"/>
<sequence>MDKLLAGSIELLCGRTRAYLPTGLQKRLLLAVLRNPNKGTCKVLTENHSWFAFFFFSNKRITLCIYGMFIL</sequence>
<keyword evidence="2" id="KW-1185">Reference proteome</keyword>
<protein>
    <submittedName>
        <fullName evidence="1">Uncharacterized protein</fullName>
    </submittedName>
</protein>
<accession>A0A8T0WXV5</accession>
<gene>
    <name evidence="1" type="ORF">PVAP13_1NG537400</name>
</gene>
<proteinExistence type="predicted"/>
<evidence type="ECO:0000313" key="1">
    <source>
        <dbReference type="EMBL" id="KAG2654082.1"/>
    </source>
</evidence>
<name>A0A8T0WXV5_PANVG</name>
<reference evidence="1" key="1">
    <citation type="submission" date="2020-05" db="EMBL/GenBank/DDBJ databases">
        <title>WGS assembly of Panicum virgatum.</title>
        <authorList>
            <person name="Lovell J.T."/>
            <person name="Jenkins J."/>
            <person name="Shu S."/>
            <person name="Juenger T.E."/>
            <person name="Schmutz J."/>
        </authorList>
    </citation>
    <scope>NUCLEOTIDE SEQUENCE</scope>
    <source>
        <strain evidence="1">AP13</strain>
    </source>
</reference>
<dbReference type="Proteomes" id="UP000823388">
    <property type="component" value="Chromosome 1N"/>
</dbReference>